<dbReference type="SUPFAM" id="SSF49373">
    <property type="entry name" value="Invasin/intimin cell-adhesion fragments"/>
    <property type="match status" value="1"/>
</dbReference>
<dbReference type="PROSITE" id="PS51549">
    <property type="entry name" value="DM13"/>
    <property type="match status" value="1"/>
</dbReference>
<reference evidence="3" key="1">
    <citation type="submission" date="2016-10" db="EMBL/GenBank/DDBJ databases">
        <authorList>
            <person name="Varghese N."/>
            <person name="Submissions S."/>
        </authorList>
    </citation>
    <scope>NUCLEOTIDE SEQUENCE [LARGE SCALE GENOMIC DNA]</scope>
    <source>
        <strain evidence="3">CGMCC 1.12402</strain>
    </source>
</reference>
<dbReference type="Pfam" id="PF02368">
    <property type="entry name" value="Big_2"/>
    <property type="match status" value="1"/>
</dbReference>
<dbReference type="InterPro" id="IPR019545">
    <property type="entry name" value="DM13_domain"/>
</dbReference>
<dbReference type="InterPro" id="IPR008964">
    <property type="entry name" value="Invasin/intimin_cell_adhesion"/>
</dbReference>
<dbReference type="EMBL" id="FOIR01000001">
    <property type="protein sequence ID" value="SEV95093.1"/>
    <property type="molecule type" value="Genomic_DNA"/>
</dbReference>
<keyword evidence="3" id="KW-1185">Reference proteome</keyword>
<dbReference type="Pfam" id="PF10517">
    <property type="entry name" value="DM13"/>
    <property type="match status" value="1"/>
</dbReference>
<evidence type="ECO:0000313" key="3">
    <source>
        <dbReference type="Proteomes" id="UP000199437"/>
    </source>
</evidence>
<organism evidence="2 3">
    <name type="scientific">Roseivirga pacifica</name>
    <dbReference type="NCBI Taxonomy" id="1267423"/>
    <lineage>
        <taxon>Bacteria</taxon>
        <taxon>Pseudomonadati</taxon>
        <taxon>Bacteroidota</taxon>
        <taxon>Cytophagia</taxon>
        <taxon>Cytophagales</taxon>
        <taxon>Roseivirgaceae</taxon>
        <taxon>Roseivirga</taxon>
    </lineage>
</organism>
<proteinExistence type="predicted"/>
<protein>
    <submittedName>
        <fullName evidence="2">Ig-like domain (Group 2)</fullName>
    </submittedName>
</protein>
<accession>A0A1I0N374</accession>
<gene>
    <name evidence="2" type="ORF">SAMN05216290_0874</name>
</gene>
<feature type="domain" description="DM13" evidence="1">
    <location>
        <begin position="111"/>
        <end position="211"/>
    </location>
</feature>
<name>A0A1I0N374_9BACT</name>
<dbReference type="Proteomes" id="UP000199437">
    <property type="component" value="Unassembled WGS sequence"/>
</dbReference>
<dbReference type="InterPro" id="IPR003343">
    <property type="entry name" value="Big_2"/>
</dbReference>
<dbReference type="Gene3D" id="2.60.40.1080">
    <property type="match status" value="1"/>
</dbReference>
<dbReference type="AlphaFoldDB" id="A0A1I0N374"/>
<dbReference type="STRING" id="1267423.SAMN05216290_0874"/>
<evidence type="ECO:0000313" key="2">
    <source>
        <dbReference type="EMBL" id="SEV95093.1"/>
    </source>
</evidence>
<evidence type="ECO:0000259" key="1">
    <source>
        <dbReference type="PROSITE" id="PS51549"/>
    </source>
</evidence>
<sequence>MGALSSCIGTDIVEDGIVDERLAILTAVDTIRVGDAVQFRAVFFDNMGDMASDEIAWSSSDNSVLSVDGMGLVMAEMEGTAYIRVMASSRKDSVKVVAGEETSELTSERVGMFQGKSSYTVEGSFGMSEVGENLELVFGSDFRASNGPGLYVYLSDNADGVSGGIEVGELQANSGAQTYLISKERAELFEYDFVHIYCRPFGVPFGYGEFDN</sequence>